<dbReference type="Pfam" id="PF00069">
    <property type="entry name" value="Pkinase"/>
    <property type="match status" value="1"/>
</dbReference>
<dbReference type="GO" id="GO:0008270">
    <property type="term" value="F:zinc ion binding"/>
    <property type="evidence" value="ECO:0007669"/>
    <property type="project" value="UniProtKB-KW"/>
</dbReference>
<evidence type="ECO:0000256" key="13">
    <source>
        <dbReference type="SAM" id="MobiDB-lite"/>
    </source>
</evidence>
<keyword evidence="10 12" id="KW-0067">ATP-binding</keyword>
<keyword evidence="3" id="KW-0723">Serine/threonine-protein kinase</keyword>
<feature type="domain" description="Arf-GAP" evidence="15">
    <location>
        <begin position="180"/>
        <end position="298"/>
    </location>
</feature>
<dbReference type="EC" id="2.7.11.1" evidence="1"/>
<evidence type="ECO:0000256" key="3">
    <source>
        <dbReference type="ARBA" id="ARBA00022527"/>
    </source>
</evidence>
<dbReference type="PANTHER" id="PTHR45705">
    <property type="entry name" value="FI20236P1"/>
    <property type="match status" value="1"/>
</dbReference>
<keyword evidence="7 11" id="KW-0863">Zinc-finger</keyword>
<dbReference type="PANTHER" id="PTHR45705:SF1">
    <property type="entry name" value="FI20236P1"/>
    <property type="match status" value="1"/>
</dbReference>
<dbReference type="PROSITE" id="PS00108">
    <property type="entry name" value="PROTEIN_KINASE_ST"/>
    <property type="match status" value="1"/>
</dbReference>
<dbReference type="InterPro" id="IPR051718">
    <property type="entry name" value="ARF_GTPase-activating"/>
</dbReference>
<dbReference type="FunFam" id="1.10.220.150:FF:000009">
    <property type="entry name" value="stromal membrane-associated protein 1 isoform X1"/>
    <property type="match status" value="1"/>
</dbReference>
<dbReference type="FunFam" id="3.30.200.20:FF:000538">
    <property type="entry name" value="Putative Casein kinase I"/>
    <property type="match status" value="1"/>
</dbReference>
<dbReference type="GO" id="GO:0005524">
    <property type="term" value="F:ATP binding"/>
    <property type="evidence" value="ECO:0007669"/>
    <property type="project" value="UniProtKB-UniRule"/>
</dbReference>
<dbReference type="InterPro" id="IPR001164">
    <property type="entry name" value="ArfGAP_dom"/>
</dbReference>
<dbReference type="InterPro" id="IPR044732">
    <property type="entry name" value="ArfGAP_SMAP1-like"/>
</dbReference>
<keyword evidence="17" id="KW-1185">Reference proteome</keyword>
<feature type="compositionally biased region" description="Low complexity" evidence="13">
    <location>
        <begin position="543"/>
        <end position="568"/>
    </location>
</feature>
<dbReference type="Proteomes" id="UP001177023">
    <property type="component" value="Unassembled WGS sequence"/>
</dbReference>
<dbReference type="GO" id="GO:0005096">
    <property type="term" value="F:GTPase activator activity"/>
    <property type="evidence" value="ECO:0007669"/>
    <property type="project" value="UniProtKB-KW"/>
</dbReference>
<evidence type="ECO:0000256" key="2">
    <source>
        <dbReference type="ARBA" id="ARBA00022468"/>
    </source>
</evidence>
<evidence type="ECO:0000259" key="15">
    <source>
        <dbReference type="PROSITE" id="PS50115"/>
    </source>
</evidence>
<dbReference type="EMBL" id="CATQJA010002654">
    <property type="protein sequence ID" value="CAJ0578451.1"/>
    <property type="molecule type" value="Genomic_DNA"/>
</dbReference>
<keyword evidence="2" id="KW-0343">GTPase activation</keyword>
<evidence type="ECO:0000256" key="9">
    <source>
        <dbReference type="ARBA" id="ARBA00022833"/>
    </source>
</evidence>
<name>A0AA36D0G9_9BILA</name>
<dbReference type="CDD" id="cd08839">
    <property type="entry name" value="ArfGap_SMAP"/>
    <property type="match status" value="1"/>
</dbReference>
<keyword evidence="4" id="KW-0808">Transferase</keyword>
<dbReference type="InterPro" id="IPR011009">
    <property type="entry name" value="Kinase-like_dom_sf"/>
</dbReference>
<reference evidence="16" key="1">
    <citation type="submission" date="2023-06" db="EMBL/GenBank/DDBJ databases">
        <authorList>
            <person name="Delattre M."/>
        </authorList>
    </citation>
    <scope>NUCLEOTIDE SEQUENCE</scope>
    <source>
        <strain evidence="16">AF72</strain>
    </source>
</reference>
<dbReference type="Gene3D" id="1.10.220.150">
    <property type="entry name" value="Arf GTPase activating protein"/>
    <property type="match status" value="1"/>
</dbReference>
<dbReference type="SUPFAM" id="SSF57863">
    <property type="entry name" value="ArfGap/RecO-like zinc finger"/>
    <property type="match status" value="1"/>
</dbReference>
<gene>
    <name evidence="16" type="ORF">MSPICULIGERA_LOCUS16708</name>
</gene>
<dbReference type="Pfam" id="PF01412">
    <property type="entry name" value="ArfGap"/>
    <property type="match status" value="1"/>
</dbReference>
<feature type="domain" description="Protein kinase" evidence="14">
    <location>
        <begin position="18"/>
        <end position="285"/>
    </location>
</feature>
<evidence type="ECO:0000256" key="10">
    <source>
        <dbReference type="ARBA" id="ARBA00022840"/>
    </source>
</evidence>
<dbReference type="PRINTS" id="PR00405">
    <property type="entry name" value="REVINTRACTNG"/>
</dbReference>
<evidence type="ECO:0000256" key="12">
    <source>
        <dbReference type="PROSITE-ProRule" id="PRU10141"/>
    </source>
</evidence>
<evidence type="ECO:0000256" key="7">
    <source>
        <dbReference type="ARBA" id="ARBA00022771"/>
    </source>
</evidence>
<dbReference type="SMART" id="SM00220">
    <property type="entry name" value="S_TKc"/>
    <property type="match status" value="1"/>
</dbReference>
<accession>A0AA36D0G9</accession>
<organism evidence="16 17">
    <name type="scientific">Mesorhabditis spiculigera</name>
    <dbReference type="NCBI Taxonomy" id="96644"/>
    <lineage>
        <taxon>Eukaryota</taxon>
        <taxon>Metazoa</taxon>
        <taxon>Ecdysozoa</taxon>
        <taxon>Nematoda</taxon>
        <taxon>Chromadorea</taxon>
        <taxon>Rhabditida</taxon>
        <taxon>Rhabditina</taxon>
        <taxon>Rhabditomorpha</taxon>
        <taxon>Rhabditoidea</taxon>
        <taxon>Rhabditidae</taxon>
        <taxon>Mesorhabditinae</taxon>
        <taxon>Mesorhabditis</taxon>
    </lineage>
</organism>
<dbReference type="PROSITE" id="PS00107">
    <property type="entry name" value="PROTEIN_KINASE_ATP"/>
    <property type="match status" value="1"/>
</dbReference>
<dbReference type="PROSITE" id="PS50115">
    <property type="entry name" value="ARFGAP"/>
    <property type="match status" value="1"/>
</dbReference>
<comment type="caution">
    <text evidence="16">The sequence shown here is derived from an EMBL/GenBank/DDBJ whole genome shotgun (WGS) entry which is preliminary data.</text>
</comment>
<evidence type="ECO:0000256" key="1">
    <source>
        <dbReference type="ARBA" id="ARBA00012513"/>
    </source>
</evidence>
<evidence type="ECO:0000313" key="17">
    <source>
        <dbReference type="Proteomes" id="UP001177023"/>
    </source>
</evidence>
<evidence type="ECO:0000256" key="4">
    <source>
        <dbReference type="ARBA" id="ARBA00022679"/>
    </source>
</evidence>
<dbReference type="GO" id="GO:0005737">
    <property type="term" value="C:cytoplasm"/>
    <property type="evidence" value="ECO:0007669"/>
    <property type="project" value="TreeGrafter"/>
</dbReference>
<dbReference type="AlphaFoldDB" id="A0AA36D0G9"/>
<dbReference type="InterPro" id="IPR017441">
    <property type="entry name" value="Protein_kinase_ATP_BS"/>
</dbReference>
<feature type="region of interest" description="Disordered" evidence="13">
    <location>
        <begin position="289"/>
        <end position="316"/>
    </location>
</feature>
<dbReference type="InterPro" id="IPR008271">
    <property type="entry name" value="Ser/Thr_kinase_AS"/>
</dbReference>
<dbReference type="Gene3D" id="3.30.200.20">
    <property type="entry name" value="Phosphorylase Kinase, domain 1"/>
    <property type="match status" value="1"/>
</dbReference>
<dbReference type="PROSITE" id="PS50011">
    <property type="entry name" value="PROTEIN_KINASE_DOM"/>
    <property type="match status" value="1"/>
</dbReference>
<keyword evidence="8" id="KW-0418">Kinase</keyword>
<dbReference type="GO" id="GO:0004674">
    <property type="term" value="F:protein serine/threonine kinase activity"/>
    <property type="evidence" value="ECO:0007669"/>
    <property type="project" value="UniProtKB-KW"/>
</dbReference>
<proteinExistence type="predicted"/>
<evidence type="ECO:0000259" key="14">
    <source>
        <dbReference type="PROSITE" id="PS50011"/>
    </source>
</evidence>
<feature type="non-terminal residue" evidence="16">
    <location>
        <position position="1"/>
    </location>
</feature>
<feature type="region of interest" description="Disordered" evidence="13">
    <location>
        <begin position="539"/>
        <end position="577"/>
    </location>
</feature>
<dbReference type="Gene3D" id="1.10.510.10">
    <property type="entry name" value="Transferase(Phosphotransferase) domain 1"/>
    <property type="match status" value="1"/>
</dbReference>
<feature type="binding site" evidence="12">
    <location>
        <position position="47"/>
    </location>
    <ligand>
        <name>ATP</name>
        <dbReference type="ChEBI" id="CHEBI:30616"/>
    </ligand>
</feature>
<protein>
    <recommendedName>
        <fullName evidence="1">non-specific serine/threonine protein kinase</fullName>
        <ecNumber evidence="1">2.7.11.1</ecNumber>
    </recommendedName>
</protein>
<sequence length="577" mass="63173">MSMVPSVSAKDFIVATKYKLIRKIGSGSFGDIYVSINVTNGEEVAIKLESNRARHPQLLYESKVYKILQGGVGIPHIRWYGTEREYNVLVMDLLGPSLEDLFNFCSRRFTMKTVLMLADQMIGRIEYVHVKNFIHRDIKPDNFLMGIGRHCNKLFLIDFGLAKKYRDSRTRTHIPYREDKNLTEDENMYCADCNGKSPRWAAWNLGIFICISCAGIHRNLGVHISKVLSVSLDSWTREKVVPLEEIGNARARAIYEATLPDGFRRPTQGRSMEDFIRAKYEHKRYYSRDGVPPAKAKESSTKRVSMSANGHAVVTQSNSKNDSMLLNFDAEEPQQAKAATSLSDPFGGMTLSSGNIMDDEFGEFVSAKKADAPVAQANGGNAQNLLNNDNPLADIQIQPTASGSLDATPATGQIKSNADIMALFASSQNTGARTQYSNFPPVSGFSATAYGLSQFTQPAAPIAQSPAPAQIPPNPQMQNFGAFGAQAQPPQMFSQPTGGNLQMSGLDFGNGSHMPAQPAPAAQNTKAMSAFNDIDKDMFKMISGSKSQGSGGFSQKSAPPQPQPVKQVPIDDLLDLF</sequence>
<dbReference type="InterPro" id="IPR000719">
    <property type="entry name" value="Prot_kinase_dom"/>
</dbReference>
<feature type="compositionally biased region" description="Polar residues" evidence="13">
    <location>
        <begin position="302"/>
        <end position="316"/>
    </location>
</feature>
<keyword evidence="9" id="KW-0862">Zinc</keyword>
<dbReference type="SMART" id="SM00105">
    <property type="entry name" value="ArfGap"/>
    <property type="match status" value="1"/>
</dbReference>
<evidence type="ECO:0000256" key="6">
    <source>
        <dbReference type="ARBA" id="ARBA00022741"/>
    </source>
</evidence>
<evidence type="ECO:0000256" key="11">
    <source>
        <dbReference type="PROSITE-ProRule" id="PRU00288"/>
    </source>
</evidence>
<evidence type="ECO:0000256" key="5">
    <source>
        <dbReference type="ARBA" id="ARBA00022723"/>
    </source>
</evidence>
<dbReference type="InterPro" id="IPR037278">
    <property type="entry name" value="ARFGAP/RecO"/>
</dbReference>
<evidence type="ECO:0000256" key="8">
    <source>
        <dbReference type="ARBA" id="ARBA00022777"/>
    </source>
</evidence>
<dbReference type="InterPro" id="IPR038508">
    <property type="entry name" value="ArfGAP_dom_sf"/>
</dbReference>
<dbReference type="SUPFAM" id="SSF56112">
    <property type="entry name" value="Protein kinase-like (PK-like)"/>
    <property type="match status" value="1"/>
</dbReference>
<keyword evidence="6 12" id="KW-0547">Nucleotide-binding</keyword>
<keyword evidence="5" id="KW-0479">Metal-binding</keyword>
<evidence type="ECO:0000313" key="16">
    <source>
        <dbReference type="EMBL" id="CAJ0578451.1"/>
    </source>
</evidence>